<comment type="cofactor">
    <cofactor evidence="1">
        <name>Mn(2+)</name>
        <dbReference type="ChEBI" id="CHEBI:29035"/>
    </cofactor>
</comment>
<dbReference type="InterPro" id="IPR005480">
    <property type="entry name" value="CPSase_lsu_oligo"/>
</dbReference>
<evidence type="ECO:0000256" key="18">
    <source>
        <dbReference type="ARBA" id="ARBA00060037"/>
    </source>
</evidence>
<dbReference type="PROSITE" id="PS51855">
    <property type="entry name" value="MGS"/>
    <property type="match status" value="1"/>
</dbReference>
<dbReference type="EC" id="6.3.4.16" evidence="15"/>
<dbReference type="InterPro" id="IPR005483">
    <property type="entry name" value="CPSase_dom"/>
</dbReference>
<evidence type="ECO:0000259" key="23">
    <source>
        <dbReference type="PROSITE" id="PS51855"/>
    </source>
</evidence>
<accession>A0A0G1DLG3</accession>
<evidence type="ECO:0000256" key="7">
    <source>
        <dbReference type="ARBA" id="ARBA00022605"/>
    </source>
</evidence>
<dbReference type="GO" id="GO:0005737">
    <property type="term" value="C:cytoplasm"/>
    <property type="evidence" value="ECO:0007669"/>
    <property type="project" value="TreeGrafter"/>
</dbReference>
<evidence type="ECO:0000256" key="2">
    <source>
        <dbReference type="ARBA" id="ARBA00005077"/>
    </source>
</evidence>
<comment type="caution">
    <text evidence="24">The sequence shown here is derived from an EMBL/GenBank/DDBJ whole genome shotgun (WGS) entry which is preliminary data.</text>
</comment>
<dbReference type="SUPFAM" id="SSF56059">
    <property type="entry name" value="Glutathione synthetase ATP-binding domain-like"/>
    <property type="match status" value="2"/>
</dbReference>
<dbReference type="InterPro" id="IPR036914">
    <property type="entry name" value="MGS-like_dom_sf"/>
</dbReference>
<dbReference type="FunFam" id="3.30.1490.20:FF:000001">
    <property type="entry name" value="Carbamoyl-phosphate synthase large chain"/>
    <property type="match status" value="1"/>
</dbReference>
<dbReference type="InterPro" id="IPR005479">
    <property type="entry name" value="CPAse_ATP-bd"/>
</dbReference>
<dbReference type="GO" id="GO:0006541">
    <property type="term" value="P:glutamine metabolic process"/>
    <property type="evidence" value="ECO:0007669"/>
    <property type="project" value="TreeGrafter"/>
</dbReference>
<dbReference type="NCBIfam" id="NF009455">
    <property type="entry name" value="PRK12815.1"/>
    <property type="match status" value="1"/>
</dbReference>
<reference evidence="24 25" key="1">
    <citation type="journal article" date="2015" name="Nature">
        <title>rRNA introns, odd ribosomes, and small enigmatic genomes across a large radiation of phyla.</title>
        <authorList>
            <person name="Brown C.T."/>
            <person name="Hug L.A."/>
            <person name="Thomas B.C."/>
            <person name="Sharon I."/>
            <person name="Castelle C.J."/>
            <person name="Singh A."/>
            <person name="Wilkins M.J."/>
            <person name="Williams K.H."/>
            <person name="Banfield J.F."/>
        </authorList>
    </citation>
    <scope>NUCLEOTIDE SEQUENCE [LARGE SCALE GENOMIC DNA]</scope>
</reference>
<dbReference type="SUPFAM" id="SSF52440">
    <property type="entry name" value="PreATP-grasp domain"/>
    <property type="match status" value="2"/>
</dbReference>
<keyword evidence="9" id="KW-0677">Repeat</keyword>
<evidence type="ECO:0000256" key="5">
    <source>
        <dbReference type="ARBA" id="ARBA00022571"/>
    </source>
</evidence>
<name>A0A0G1DLG3_9BACT</name>
<feature type="domain" description="ATP-grasp" evidence="22">
    <location>
        <begin position="676"/>
        <end position="873"/>
    </location>
</feature>
<feature type="domain" description="MGS-like" evidence="23">
    <location>
        <begin position="935"/>
        <end position="1092"/>
    </location>
</feature>
<dbReference type="Gene3D" id="3.30.470.20">
    <property type="entry name" value="ATP-grasp fold, B domain"/>
    <property type="match status" value="2"/>
</dbReference>
<dbReference type="Gene3D" id="3.40.50.1380">
    <property type="entry name" value="Methylglyoxal synthase-like domain"/>
    <property type="match status" value="1"/>
</dbReference>
<keyword evidence="12" id="KW-0460">Magnesium</keyword>
<dbReference type="InterPro" id="IPR011607">
    <property type="entry name" value="MGS-like_dom"/>
</dbReference>
<keyword evidence="11 21" id="KW-0067">ATP-binding</keyword>
<dbReference type="InterPro" id="IPR016185">
    <property type="entry name" value="PreATP-grasp_dom_sf"/>
</dbReference>
<dbReference type="SMART" id="SM01096">
    <property type="entry name" value="CPSase_L_D3"/>
    <property type="match status" value="1"/>
</dbReference>
<keyword evidence="6 24" id="KW-0436">Ligase</keyword>
<keyword evidence="8" id="KW-0479">Metal-binding</keyword>
<dbReference type="NCBIfam" id="TIGR01369">
    <property type="entry name" value="CPSaseII_lrg"/>
    <property type="match status" value="1"/>
</dbReference>
<dbReference type="InterPro" id="IPR013815">
    <property type="entry name" value="ATP_grasp_subdomain_1"/>
</dbReference>
<evidence type="ECO:0000256" key="10">
    <source>
        <dbReference type="ARBA" id="ARBA00022741"/>
    </source>
</evidence>
<evidence type="ECO:0000256" key="13">
    <source>
        <dbReference type="ARBA" id="ARBA00022975"/>
    </source>
</evidence>
<comment type="similarity">
    <text evidence="3">Belongs to the CarB family.</text>
</comment>
<keyword evidence="10 21" id="KW-0547">Nucleotide-binding</keyword>
<evidence type="ECO:0000313" key="25">
    <source>
        <dbReference type="Proteomes" id="UP000034894"/>
    </source>
</evidence>
<dbReference type="Pfam" id="PF02787">
    <property type="entry name" value="CPSase_L_D3"/>
    <property type="match status" value="1"/>
</dbReference>
<dbReference type="PROSITE" id="PS50975">
    <property type="entry name" value="ATP_GRASP"/>
    <property type="match status" value="2"/>
</dbReference>
<dbReference type="SUPFAM" id="SSF52335">
    <property type="entry name" value="Methylglyoxal synthase-like"/>
    <property type="match status" value="1"/>
</dbReference>
<keyword evidence="7" id="KW-0028">Amino-acid biosynthesis</keyword>
<dbReference type="GO" id="GO:0004088">
    <property type="term" value="F:carbamoyl-phosphate synthase (glutamine-hydrolyzing) activity"/>
    <property type="evidence" value="ECO:0007669"/>
    <property type="project" value="UniProtKB-EC"/>
</dbReference>
<evidence type="ECO:0000256" key="20">
    <source>
        <dbReference type="ARBA" id="ARBA00074189"/>
    </source>
</evidence>
<dbReference type="PROSITE" id="PS00866">
    <property type="entry name" value="CPSASE_1"/>
    <property type="match status" value="1"/>
</dbReference>
<dbReference type="FunFam" id="3.30.470.20:FF:000026">
    <property type="entry name" value="Carbamoyl-phosphate synthase large chain"/>
    <property type="match status" value="1"/>
</dbReference>
<evidence type="ECO:0000256" key="6">
    <source>
        <dbReference type="ARBA" id="ARBA00022598"/>
    </source>
</evidence>
<gene>
    <name evidence="24" type="primary">carB</name>
    <name evidence="24" type="ORF">UV73_C0001G0025</name>
</gene>
<evidence type="ECO:0000256" key="1">
    <source>
        <dbReference type="ARBA" id="ARBA00001936"/>
    </source>
</evidence>
<evidence type="ECO:0000256" key="14">
    <source>
        <dbReference type="ARBA" id="ARBA00023211"/>
    </source>
</evidence>
<dbReference type="EC" id="6.3.5.5" evidence="4"/>
<keyword evidence="5" id="KW-0055">Arginine biosynthesis</keyword>
<dbReference type="Gene3D" id="3.30.1490.20">
    <property type="entry name" value="ATP-grasp fold, A domain"/>
    <property type="match status" value="1"/>
</dbReference>
<sequence length="1092" mass="122507">MALTENIKKVLLLGSGALKIGEAGEFDYSGSQAAKALKEEGIEVVLINPNIATIQTSHEFVSKVYFMPVTPYFTEKIIQKEAPDGIFLGFGGQTALNCGLELEKRGVFQKYKVKVLGTPVSAIRKTEDRLLFRKAIQNLGLKVPTSCFCRNMSEVEKIADKIKYPVIVRAGFSLGGLGSGVARKRQDLTDISLKALALTPQILIEEYLEHWKEIEYEVVRDASDNCITVCNMENFDPMGIHTGESIVVAPSQTLTNEEYHRLREIAIKVVKSLPIVGECNIQYALSPKDGDYRIIEVNARLSRSSALASKATGYPLAYVAAKLALGYRLDELRNQVTRATSAFFEPAMDYLVVKIPRWDFLKFKNQDETLGSEMQSVGEVMAIGRSFEEAMQKAVRCLDLDFQGIISDDLDKAKLNKINGKNFRFLDASPDRLYNLAYNLYLGQSKDDIYKKTGIDPWFLDRLDAIVNFYREMINDNLNNEPGRDILEQAKKHGFSDCQIGEIYGNEEADIRRLRQKYGILPKVCQIDTLAGEFPAKTNYLYLSYHRKEHDVKFNLPKQVIILGGGPYQIGSSVEFDWCAVNSALTSKKFGYSPVMINCNPETVSTDYDVLDKLYFEELSYERVLDIVELEKCPLIVSVGGQIPNTLTPKLARVNVKILGSTPDAIDRVEDREKFSGLLDNLKIIQPLWKRLKSSGETLAFAEKIGYPVLIRPSYVLSGRAMYVAYSENMLERYLETTDAIINSDYPLVMSKFIRGAKEVDFDGVARNGQIVVWAISEHVEHAGVHSGDATLVLPSFSLTEDAVELIKENSVKIAKTLPIDGPFNIQFLVNEDGRAIPEVLVIEGNLRASRSFPFVSKVLGINFIEIATKVLLGDNVKQVKIKRPRYTGVKVAHFSFTRLRRVDPVLRVEMASTGEVACFGDDLKEAYLKAILSTGVNLDRKAALVSLGGMEYKQKMLQGCRVLVKLGYSLYATKNTADFLKLNRLPATLVYKVHEKKRPNVIDFIKSRKVGLVINLSDREDLGVREMSKETTDGYQIRRATVDANIPLFTKVSNANLIINSIYKLKLEDLKVKSWGEYLATIQPKDKTEKL</sequence>
<evidence type="ECO:0000313" key="24">
    <source>
        <dbReference type="EMBL" id="KKS98504.1"/>
    </source>
</evidence>
<evidence type="ECO:0000256" key="4">
    <source>
        <dbReference type="ARBA" id="ARBA00012738"/>
    </source>
</evidence>
<evidence type="ECO:0000256" key="16">
    <source>
        <dbReference type="ARBA" id="ARBA00047359"/>
    </source>
</evidence>
<dbReference type="PATRIC" id="fig|1618443.3.peg.25"/>
<dbReference type="FunFam" id="1.10.1030.10:FF:000002">
    <property type="entry name" value="Carbamoyl-phosphate synthase large chain"/>
    <property type="match status" value="1"/>
</dbReference>
<dbReference type="EMBL" id="LCFP01000001">
    <property type="protein sequence ID" value="KKS98504.1"/>
    <property type="molecule type" value="Genomic_DNA"/>
</dbReference>
<dbReference type="PANTHER" id="PTHR11405">
    <property type="entry name" value="CARBAMOYLTRANSFERASE FAMILY MEMBER"/>
    <property type="match status" value="1"/>
</dbReference>
<evidence type="ECO:0000256" key="9">
    <source>
        <dbReference type="ARBA" id="ARBA00022737"/>
    </source>
</evidence>
<evidence type="ECO:0000256" key="3">
    <source>
        <dbReference type="ARBA" id="ARBA00009799"/>
    </source>
</evidence>
<organism evidence="24 25">
    <name type="scientific">Candidatus Gottesmanbacteria bacterium GW2011_GWA2_43_14</name>
    <dbReference type="NCBI Taxonomy" id="1618443"/>
    <lineage>
        <taxon>Bacteria</taxon>
        <taxon>Candidatus Gottesmaniibacteriota</taxon>
    </lineage>
</organism>
<dbReference type="SMART" id="SM00851">
    <property type="entry name" value="MGS"/>
    <property type="match status" value="1"/>
</dbReference>
<dbReference type="PANTHER" id="PTHR11405:SF53">
    <property type="entry name" value="CARBAMOYL-PHOSPHATE SYNTHASE [AMMONIA], MITOCHONDRIAL"/>
    <property type="match status" value="1"/>
</dbReference>
<evidence type="ECO:0000256" key="11">
    <source>
        <dbReference type="ARBA" id="ARBA00022840"/>
    </source>
</evidence>
<dbReference type="InterPro" id="IPR011761">
    <property type="entry name" value="ATP-grasp"/>
</dbReference>
<dbReference type="GO" id="GO:0006221">
    <property type="term" value="P:pyrimidine nucleotide biosynthetic process"/>
    <property type="evidence" value="ECO:0007669"/>
    <property type="project" value="UniProtKB-KW"/>
</dbReference>
<dbReference type="FunFam" id="3.40.50.20:FF:000002">
    <property type="entry name" value="Carbamoyl-phosphate synthase large chain"/>
    <property type="match status" value="1"/>
</dbReference>
<evidence type="ECO:0000256" key="12">
    <source>
        <dbReference type="ARBA" id="ARBA00022842"/>
    </source>
</evidence>
<evidence type="ECO:0000256" key="15">
    <source>
        <dbReference type="ARBA" id="ARBA00044063"/>
    </source>
</evidence>
<evidence type="ECO:0000259" key="22">
    <source>
        <dbReference type="PROSITE" id="PS50975"/>
    </source>
</evidence>
<dbReference type="Pfam" id="PF25596">
    <property type="entry name" value="CPSase_L_D1"/>
    <property type="match status" value="2"/>
</dbReference>
<feature type="domain" description="ATP-grasp" evidence="22">
    <location>
        <begin position="133"/>
        <end position="325"/>
    </location>
</feature>
<proteinExistence type="inferred from homology"/>
<dbReference type="AlphaFoldDB" id="A0A0G1DLG3"/>
<evidence type="ECO:0000256" key="19">
    <source>
        <dbReference type="ARBA" id="ARBA00069524"/>
    </source>
</evidence>
<dbReference type="InterPro" id="IPR006275">
    <property type="entry name" value="CPSase_lsu"/>
</dbReference>
<dbReference type="PRINTS" id="PR00098">
    <property type="entry name" value="CPSASE"/>
</dbReference>
<dbReference type="FunFam" id="3.30.470.20:FF:000001">
    <property type="entry name" value="Carbamoyl-phosphate synthase large chain"/>
    <property type="match status" value="1"/>
</dbReference>
<dbReference type="Gene3D" id="1.10.1030.10">
    <property type="entry name" value="Carbamoyl-phosphate synthetase, large subunit oligomerisation domain"/>
    <property type="match status" value="1"/>
</dbReference>
<comment type="catalytic activity">
    <reaction evidence="17">
        <text>hydrogencarbonate + L-glutamine + 2 ATP + H2O = carbamoyl phosphate + L-glutamate + 2 ADP + phosphate + 2 H(+)</text>
        <dbReference type="Rhea" id="RHEA:18633"/>
        <dbReference type="ChEBI" id="CHEBI:15377"/>
        <dbReference type="ChEBI" id="CHEBI:15378"/>
        <dbReference type="ChEBI" id="CHEBI:17544"/>
        <dbReference type="ChEBI" id="CHEBI:29985"/>
        <dbReference type="ChEBI" id="CHEBI:30616"/>
        <dbReference type="ChEBI" id="CHEBI:43474"/>
        <dbReference type="ChEBI" id="CHEBI:58228"/>
        <dbReference type="ChEBI" id="CHEBI:58359"/>
        <dbReference type="ChEBI" id="CHEBI:456216"/>
        <dbReference type="EC" id="6.3.5.5"/>
    </reaction>
</comment>
<dbReference type="GO" id="GO:0004087">
    <property type="term" value="F:carbamoyl-phosphate synthase (ammonia) activity"/>
    <property type="evidence" value="ECO:0007669"/>
    <property type="project" value="UniProtKB-EC"/>
</dbReference>
<dbReference type="STRING" id="1618443.UV73_C0001G0025"/>
<evidence type="ECO:0000256" key="21">
    <source>
        <dbReference type="PROSITE-ProRule" id="PRU00409"/>
    </source>
</evidence>
<dbReference type="GO" id="GO:0046872">
    <property type="term" value="F:metal ion binding"/>
    <property type="evidence" value="ECO:0007669"/>
    <property type="project" value="UniProtKB-KW"/>
</dbReference>
<dbReference type="PROSITE" id="PS00867">
    <property type="entry name" value="CPSASE_2"/>
    <property type="match status" value="1"/>
</dbReference>
<comment type="pathway">
    <text evidence="2">Amino-acid biosynthesis; L-arginine biosynthesis; carbamoyl phosphate from bicarbonate: step 1/1.</text>
</comment>
<dbReference type="GO" id="GO:0006526">
    <property type="term" value="P:L-arginine biosynthetic process"/>
    <property type="evidence" value="ECO:0007669"/>
    <property type="project" value="UniProtKB-KW"/>
</dbReference>
<dbReference type="Proteomes" id="UP000034894">
    <property type="component" value="Unassembled WGS sequence"/>
</dbReference>
<keyword evidence="13" id="KW-0665">Pyrimidine biosynthesis</keyword>
<evidence type="ECO:0000256" key="17">
    <source>
        <dbReference type="ARBA" id="ARBA00048816"/>
    </source>
</evidence>
<evidence type="ECO:0000256" key="8">
    <source>
        <dbReference type="ARBA" id="ARBA00022723"/>
    </source>
</evidence>
<dbReference type="Pfam" id="PF02786">
    <property type="entry name" value="CPSase_L_D2"/>
    <property type="match status" value="2"/>
</dbReference>
<keyword evidence="14" id="KW-0464">Manganese</keyword>
<dbReference type="SUPFAM" id="SSF48108">
    <property type="entry name" value="Carbamoyl phosphate synthetase, large subunit connection domain"/>
    <property type="match status" value="1"/>
</dbReference>
<dbReference type="NCBIfam" id="NF003671">
    <property type="entry name" value="PRK05294.1"/>
    <property type="match status" value="1"/>
</dbReference>
<dbReference type="InterPro" id="IPR058047">
    <property type="entry name" value="CPSase_preATP-grasp"/>
</dbReference>
<protein>
    <recommendedName>
        <fullName evidence="20">Carbamoyl phosphate synthase arginine-specific large chain</fullName>
        <ecNumber evidence="15">6.3.4.16</ecNumber>
        <ecNumber evidence="4">6.3.5.5</ecNumber>
    </recommendedName>
    <alternativeName>
        <fullName evidence="19">Carbamoyl phosphate synthase pyrimidine-specific large chain</fullName>
    </alternativeName>
</protein>
<dbReference type="Pfam" id="PF02142">
    <property type="entry name" value="MGS"/>
    <property type="match status" value="1"/>
</dbReference>
<comment type="catalytic activity">
    <reaction evidence="16">
        <text>hydrogencarbonate + NH4(+) + 2 ATP = carbamoyl phosphate + 2 ADP + phosphate + 2 H(+)</text>
        <dbReference type="Rhea" id="RHEA:18029"/>
        <dbReference type="ChEBI" id="CHEBI:15378"/>
        <dbReference type="ChEBI" id="CHEBI:17544"/>
        <dbReference type="ChEBI" id="CHEBI:28938"/>
        <dbReference type="ChEBI" id="CHEBI:30616"/>
        <dbReference type="ChEBI" id="CHEBI:43474"/>
        <dbReference type="ChEBI" id="CHEBI:58228"/>
        <dbReference type="ChEBI" id="CHEBI:456216"/>
        <dbReference type="EC" id="6.3.4.16"/>
    </reaction>
</comment>
<dbReference type="Gene3D" id="3.40.50.20">
    <property type="match status" value="2"/>
</dbReference>
<dbReference type="GO" id="GO:0005524">
    <property type="term" value="F:ATP binding"/>
    <property type="evidence" value="ECO:0007669"/>
    <property type="project" value="UniProtKB-UniRule"/>
</dbReference>
<comment type="function">
    <text evidence="18">Small subunit of the glutamine-dependent carbamoyl phosphate synthetase (CPSase). CPSase catalyzes the formation of carbamoyl phosphate from the ammonia moiety of glutamine, carbonate, and phosphate donated by ATP, constituting the first step of the biosynthetic pathway leading to pyrimidine nucleotides. The large subunit (synthetase) binds the substrates ammonia (free or transferred from glutamine from the small subunit), hydrogencarbonate and ATP and carries out an ATP-coupled ligase reaction, activating hydrogencarbonate by forming carboxy phosphate which reacts with ammonia to form carbamoyl phosphate.</text>
</comment>
<dbReference type="FunFam" id="3.40.50.20:FF:000001">
    <property type="entry name" value="Carbamoyl-phosphate synthase large chain"/>
    <property type="match status" value="1"/>
</dbReference>
<dbReference type="InterPro" id="IPR036897">
    <property type="entry name" value="CarbamoylP_synth_lsu_oligo_sf"/>
</dbReference>